<evidence type="ECO:0000313" key="14">
    <source>
        <dbReference type="EMBL" id="MDA5624111.1"/>
    </source>
</evidence>
<dbReference type="PANTHER" id="PTHR30069">
    <property type="entry name" value="TONB-DEPENDENT OUTER MEMBRANE RECEPTOR"/>
    <property type="match status" value="1"/>
</dbReference>
<dbReference type="InterPro" id="IPR036942">
    <property type="entry name" value="Beta-barrel_TonB_sf"/>
</dbReference>
<feature type="chain" id="PRO_5040949234" evidence="11">
    <location>
        <begin position="32"/>
        <end position="1125"/>
    </location>
</feature>
<dbReference type="PROSITE" id="PS01156">
    <property type="entry name" value="TONB_DEPENDENT_REC_2"/>
    <property type="match status" value="1"/>
</dbReference>
<keyword evidence="8 10" id="KW-0472">Membrane</keyword>
<evidence type="ECO:0000256" key="1">
    <source>
        <dbReference type="ARBA" id="ARBA00004571"/>
    </source>
</evidence>
<sequence length="1125" mass="128133">MFAMKKSNQLKHHSLAMGLLLMLLNLSVAQATTLETIVVGGKSGDKGQAGKDEIFTKDQVTEYKSKKEIETFHGESVSDLFSGITGVYSGDARNGGAVDPIIRSAWGQGRIPVLVDDTEQSITIWRGYAGVSNRNYLDPFLISSISVEKGPNLNRSLRTGSAGTVRMNTLSVDDIVKPGEKWGIELKVETANNSIKKRPGSYIFGEDYRKVSQLGGAELGEWAAFFKGDDRQEPRSGGRNKFFNDNAIRLAVATKQDKFEGLAAYAYRNKGNYYAGSKGGHRYGEGKPMERNVNLYSDDPYVPYIAKIYYPKYETPNTSYESKSLLLKGKYYINDYSNVNMNFRQSDIQYGDIMPSRLGQVWGGLGTVLEWPLANVKQKSISFNYELSPPDNKWIDLKIGAWALWNKTLTNTAGGSPMDVLFSDQQYTNMRMEAINEAYSIVGPQYMQMHPDWNFDFDDPNFRKEVEKELVKLMKEKTEAYLNSGTATPNTDGIFNTQKAHAQFARDNHWGLTISNRFELHPRLNLDVMANYRRETLETETVFGLWEKYQLPGAMSGTCSSTNPNACKVGISSDAKAAPRKGTRNEFNAGFRFEYMPTDWLMLTAGMKYTHYKSKDKGLQEKIKDMNKEAIQNPSVIKLSLLKVRELEEVDQAIAERYKKTYNRQIELTKQFAEKDPKYDTLLSQGMTAEEICQQAGFADSTCYPYFRDERDARFEEFKLANNFPELSAEEKEFEEKYFNGQGSGMKYDLVKEFFWYKNEYGNYSGEAFPTFNGEVDPASLKELVENPITGKNEEVIPRNFEGAGNLLAGDKIYRYRLEGSAKGEHIPLTDAQWEAMKKAERKDHAWAPSFSATVFLSPNVRIYARYDETKRMPSLFEDTIGYSVAVLTPLYKRKPEHSKNIEIGYVHDLRGFFPRLRRADIRLNWYKNTTKNIFDRDANYEMRQFEKRILEGLELQGRYDQGNFFADLGISYNIRNKFCDKESAIINNDFSIRGNNIHPVCVNGGNANGYLKNTILPKYSITSNLGMRLLDEKLELGTRLVYHTNVKDTRNKSLFEAGFPGYSNVPRWTPVFLVDAYINYQVNEHLLLTLSGTNLTDRYYLDPMTRSSMPAPGRTVKFGLTAKF</sequence>
<feature type="signal peptide" evidence="11">
    <location>
        <begin position="1"/>
        <end position="31"/>
    </location>
</feature>
<evidence type="ECO:0000256" key="6">
    <source>
        <dbReference type="ARBA" id="ARBA00022729"/>
    </source>
</evidence>
<name>A0A9X3ZMA3_PASMD</name>
<organism evidence="14 15">
    <name type="scientific">Pasteurella multocida</name>
    <dbReference type="NCBI Taxonomy" id="747"/>
    <lineage>
        <taxon>Bacteria</taxon>
        <taxon>Pseudomonadati</taxon>
        <taxon>Pseudomonadota</taxon>
        <taxon>Gammaproteobacteria</taxon>
        <taxon>Pasteurellales</taxon>
        <taxon>Pasteurellaceae</taxon>
        <taxon>Pasteurella</taxon>
    </lineage>
</organism>
<comment type="subcellular location">
    <subcellularLocation>
        <location evidence="1">Cell outer membrane</location>
        <topology evidence="1">Multi-pass membrane protein</topology>
    </subcellularLocation>
</comment>
<evidence type="ECO:0000313" key="15">
    <source>
        <dbReference type="Proteomes" id="UP001145481"/>
    </source>
</evidence>
<keyword evidence="7 10" id="KW-0798">TonB box</keyword>
<keyword evidence="14" id="KW-0675">Receptor</keyword>
<dbReference type="Pfam" id="PF07715">
    <property type="entry name" value="Plug"/>
    <property type="match status" value="1"/>
</dbReference>
<evidence type="ECO:0000259" key="12">
    <source>
        <dbReference type="Pfam" id="PF00593"/>
    </source>
</evidence>
<reference evidence="14" key="1">
    <citation type="submission" date="2022-07" db="EMBL/GenBank/DDBJ databases">
        <title>Genome-based characterization of novel serogroup A variants of Pasteurella multocida.</title>
        <authorList>
            <person name="Prajapati A."/>
            <person name="Yogisharadhya R."/>
            <person name="Mohanty N."/>
            <person name="Chanda M."/>
            <person name="Mendem S.K."/>
            <person name="Siddaramappa S."/>
            <person name="Shivachandra S.B."/>
        </authorList>
    </citation>
    <scope>NUCLEOTIDE SEQUENCE</scope>
    <source>
        <strain evidence="14">NIVEDIPm19</strain>
    </source>
</reference>
<evidence type="ECO:0000256" key="2">
    <source>
        <dbReference type="ARBA" id="ARBA00009810"/>
    </source>
</evidence>
<dbReference type="Proteomes" id="UP001145481">
    <property type="component" value="Unassembled WGS sequence"/>
</dbReference>
<feature type="domain" description="TonB-dependent receptor-like beta-barrel" evidence="12">
    <location>
        <begin position="838"/>
        <end position="1096"/>
    </location>
</feature>
<dbReference type="AlphaFoldDB" id="A0A9X3ZMA3"/>
<dbReference type="Pfam" id="PF00593">
    <property type="entry name" value="TonB_dep_Rec_b-barrel"/>
    <property type="match status" value="1"/>
</dbReference>
<comment type="similarity">
    <text evidence="2 10">Belongs to the TonB-dependent receptor family.</text>
</comment>
<dbReference type="InterPro" id="IPR039426">
    <property type="entry name" value="TonB-dep_rcpt-like"/>
</dbReference>
<dbReference type="SUPFAM" id="SSF56935">
    <property type="entry name" value="Porins"/>
    <property type="match status" value="1"/>
</dbReference>
<keyword evidence="4" id="KW-1134">Transmembrane beta strand</keyword>
<comment type="caution">
    <text evidence="14">The sequence shown here is derived from an EMBL/GenBank/DDBJ whole genome shotgun (WGS) entry which is preliminary data.</text>
</comment>
<keyword evidence="6 11" id="KW-0732">Signal</keyword>
<protein>
    <submittedName>
        <fullName evidence="14">TonB-dependent receptor</fullName>
    </submittedName>
</protein>
<dbReference type="Gene3D" id="2.40.170.20">
    <property type="entry name" value="TonB-dependent receptor, beta-barrel domain"/>
    <property type="match status" value="2"/>
</dbReference>
<dbReference type="InterPro" id="IPR037066">
    <property type="entry name" value="Plug_dom_sf"/>
</dbReference>
<evidence type="ECO:0000256" key="11">
    <source>
        <dbReference type="SAM" id="SignalP"/>
    </source>
</evidence>
<proteinExistence type="inferred from homology"/>
<dbReference type="EMBL" id="JANJHC010000034">
    <property type="protein sequence ID" value="MDA5624111.1"/>
    <property type="molecule type" value="Genomic_DNA"/>
</dbReference>
<dbReference type="RefSeq" id="WP_195188884.1">
    <property type="nucleotide sequence ID" value="NZ_JADMLJ010000005.1"/>
</dbReference>
<dbReference type="InterPro" id="IPR012910">
    <property type="entry name" value="Plug_dom"/>
</dbReference>
<evidence type="ECO:0000256" key="4">
    <source>
        <dbReference type="ARBA" id="ARBA00022452"/>
    </source>
</evidence>
<dbReference type="GO" id="GO:0044718">
    <property type="term" value="P:siderophore transmembrane transport"/>
    <property type="evidence" value="ECO:0007669"/>
    <property type="project" value="TreeGrafter"/>
</dbReference>
<dbReference type="GO" id="GO:0009279">
    <property type="term" value="C:cell outer membrane"/>
    <property type="evidence" value="ECO:0007669"/>
    <property type="project" value="UniProtKB-SubCell"/>
</dbReference>
<evidence type="ECO:0000256" key="5">
    <source>
        <dbReference type="ARBA" id="ARBA00022692"/>
    </source>
</evidence>
<feature type="domain" description="TonB-dependent receptor plug" evidence="13">
    <location>
        <begin position="63"/>
        <end position="152"/>
    </location>
</feature>
<dbReference type="GO" id="GO:0015344">
    <property type="term" value="F:siderophore uptake transmembrane transporter activity"/>
    <property type="evidence" value="ECO:0007669"/>
    <property type="project" value="TreeGrafter"/>
</dbReference>
<keyword evidence="3" id="KW-0813">Transport</keyword>
<gene>
    <name evidence="14" type="ORF">NM948_11255</name>
</gene>
<keyword evidence="9" id="KW-0998">Cell outer membrane</keyword>
<evidence type="ECO:0000256" key="9">
    <source>
        <dbReference type="ARBA" id="ARBA00023237"/>
    </source>
</evidence>
<evidence type="ECO:0000259" key="13">
    <source>
        <dbReference type="Pfam" id="PF07715"/>
    </source>
</evidence>
<evidence type="ECO:0000256" key="8">
    <source>
        <dbReference type="ARBA" id="ARBA00023136"/>
    </source>
</evidence>
<dbReference type="InterPro" id="IPR010917">
    <property type="entry name" value="TonB_rcpt_CS"/>
</dbReference>
<dbReference type="PANTHER" id="PTHR30069:SF41">
    <property type="entry name" value="HEME_HEMOPEXIN UTILIZATION PROTEIN C"/>
    <property type="match status" value="1"/>
</dbReference>
<accession>A0A9X3ZMA3</accession>
<evidence type="ECO:0000256" key="7">
    <source>
        <dbReference type="ARBA" id="ARBA00023077"/>
    </source>
</evidence>
<dbReference type="Gene3D" id="2.170.130.10">
    <property type="entry name" value="TonB-dependent receptor, plug domain"/>
    <property type="match status" value="1"/>
</dbReference>
<evidence type="ECO:0000256" key="10">
    <source>
        <dbReference type="RuleBase" id="RU003357"/>
    </source>
</evidence>
<keyword evidence="5" id="KW-0812">Transmembrane</keyword>
<evidence type="ECO:0000256" key="3">
    <source>
        <dbReference type="ARBA" id="ARBA00022448"/>
    </source>
</evidence>
<dbReference type="InterPro" id="IPR000531">
    <property type="entry name" value="Beta-barrel_TonB"/>
</dbReference>